<sequence>MSVDLNVTDLSVRYGMATAVEKATLTVPAGRVTAVVGPNGAGKSSLALGVYGAVAATGSIQLGSTDLASLASIDRARAGLAIVPQGRQLFPKLTVRDNLQVMAELLKLKKKAVDDALDRFPALRERESRLAGVLSGGEQQMLVVSRALMGEPRCLVLDEMMTGLAPKIVSGLVDAIREIADRGASVLIVDPAIGPLQRVIDRGYVLLRAQLSTAYEDVAALDDGYQRAMGIIQHEMGVE</sequence>
<dbReference type="PROSITE" id="PS00211">
    <property type="entry name" value="ABC_TRANSPORTER_1"/>
    <property type="match status" value="1"/>
</dbReference>
<evidence type="ECO:0000313" key="8">
    <source>
        <dbReference type="Proteomes" id="UP001500731"/>
    </source>
</evidence>
<dbReference type="PANTHER" id="PTHR43820">
    <property type="entry name" value="HIGH-AFFINITY BRANCHED-CHAIN AMINO ACID TRANSPORT ATP-BINDING PROTEIN LIVF"/>
    <property type="match status" value="1"/>
</dbReference>
<dbReference type="InterPro" id="IPR027417">
    <property type="entry name" value="P-loop_NTPase"/>
</dbReference>
<dbReference type="InterPro" id="IPR003439">
    <property type="entry name" value="ABC_transporter-like_ATP-bd"/>
</dbReference>
<evidence type="ECO:0000256" key="3">
    <source>
        <dbReference type="ARBA" id="ARBA00022741"/>
    </source>
</evidence>
<dbReference type="RefSeq" id="WP_345187690.1">
    <property type="nucleotide sequence ID" value="NZ_BAABGP010000018.1"/>
</dbReference>
<dbReference type="InterPro" id="IPR003593">
    <property type="entry name" value="AAA+_ATPase"/>
</dbReference>
<dbReference type="Pfam" id="PF00005">
    <property type="entry name" value="ABC_tran"/>
    <property type="match status" value="1"/>
</dbReference>
<keyword evidence="8" id="KW-1185">Reference proteome</keyword>
<dbReference type="InterPro" id="IPR017871">
    <property type="entry name" value="ABC_transporter-like_CS"/>
</dbReference>
<dbReference type="GO" id="GO:0005524">
    <property type="term" value="F:ATP binding"/>
    <property type="evidence" value="ECO:0007669"/>
    <property type="project" value="UniProtKB-KW"/>
</dbReference>
<keyword evidence="3" id="KW-0547">Nucleotide-binding</keyword>
<gene>
    <name evidence="7" type="ORF">GCM10023171_26360</name>
</gene>
<keyword evidence="5" id="KW-0029">Amino-acid transport</keyword>
<keyword evidence="4 7" id="KW-0067">ATP-binding</keyword>
<reference evidence="8" key="1">
    <citation type="journal article" date="2019" name="Int. J. Syst. Evol. Microbiol.">
        <title>The Global Catalogue of Microorganisms (GCM) 10K type strain sequencing project: providing services to taxonomists for standard genome sequencing and annotation.</title>
        <authorList>
            <consortium name="The Broad Institute Genomics Platform"/>
            <consortium name="The Broad Institute Genome Sequencing Center for Infectious Disease"/>
            <person name="Wu L."/>
            <person name="Ma J."/>
        </authorList>
    </citation>
    <scope>NUCLEOTIDE SEQUENCE [LARGE SCALE GENOMIC DNA]</scope>
    <source>
        <strain evidence="8">JCM 17839</strain>
    </source>
</reference>
<dbReference type="Gene3D" id="3.40.50.300">
    <property type="entry name" value="P-loop containing nucleotide triphosphate hydrolases"/>
    <property type="match status" value="1"/>
</dbReference>
<feature type="domain" description="ABC transporter" evidence="6">
    <location>
        <begin position="5"/>
        <end position="233"/>
    </location>
</feature>
<evidence type="ECO:0000259" key="6">
    <source>
        <dbReference type="PROSITE" id="PS50893"/>
    </source>
</evidence>
<dbReference type="EMBL" id="BAABGP010000018">
    <property type="protein sequence ID" value="GAA4487882.1"/>
    <property type="molecule type" value="Genomic_DNA"/>
</dbReference>
<dbReference type="PANTHER" id="PTHR43820:SF6">
    <property type="entry name" value="ABC TRANSPORTER ATP-BINDING PROTEIN"/>
    <property type="match status" value="1"/>
</dbReference>
<name>A0ABP8PLI4_9MICO</name>
<evidence type="ECO:0000256" key="5">
    <source>
        <dbReference type="ARBA" id="ARBA00022970"/>
    </source>
</evidence>
<keyword evidence="2" id="KW-0813">Transport</keyword>
<dbReference type="PROSITE" id="PS50893">
    <property type="entry name" value="ABC_TRANSPORTER_2"/>
    <property type="match status" value="1"/>
</dbReference>
<evidence type="ECO:0000313" key="7">
    <source>
        <dbReference type="EMBL" id="GAA4487882.1"/>
    </source>
</evidence>
<comment type="caution">
    <text evidence="7">The sequence shown here is derived from an EMBL/GenBank/DDBJ whole genome shotgun (WGS) entry which is preliminary data.</text>
</comment>
<evidence type="ECO:0000256" key="1">
    <source>
        <dbReference type="ARBA" id="ARBA00005417"/>
    </source>
</evidence>
<organism evidence="7 8">
    <name type="scientific">Microbacterium panaciterrae</name>
    <dbReference type="NCBI Taxonomy" id="985759"/>
    <lineage>
        <taxon>Bacteria</taxon>
        <taxon>Bacillati</taxon>
        <taxon>Actinomycetota</taxon>
        <taxon>Actinomycetes</taxon>
        <taxon>Micrococcales</taxon>
        <taxon>Microbacteriaceae</taxon>
        <taxon>Microbacterium</taxon>
    </lineage>
</organism>
<comment type="similarity">
    <text evidence="1">Belongs to the ABC transporter superfamily.</text>
</comment>
<evidence type="ECO:0000256" key="2">
    <source>
        <dbReference type="ARBA" id="ARBA00022448"/>
    </source>
</evidence>
<proteinExistence type="inferred from homology"/>
<dbReference type="SUPFAM" id="SSF52540">
    <property type="entry name" value="P-loop containing nucleoside triphosphate hydrolases"/>
    <property type="match status" value="1"/>
</dbReference>
<dbReference type="Proteomes" id="UP001500731">
    <property type="component" value="Unassembled WGS sequence"/>
</dbReference>
<accession>A0ABP8PLI4</accession>
<dbReference type="SMART" id="SM00382">
    <property type="entry name" value="AAA"/>
    <property type="match status" value="1"/>
</dbReference>
<protein>
    <submittedName>
        <fullName evidence="7">ABC transporter ATP-binding protein</fullName>
    </submittedName>
</protein>
<dbReference type="InterPro" id="IPR052156">
    <property type="entry name" value="BCAA_Transport_ATP-bd_LivF"/>
</dbReference>
<evidence type="ECO:0000256" key="4">
    <source>
        <dbReference type="ARBA" id="ARBA00022840"/>
    </source>
</evidence>